<gene>
    <name evidence="2" type="ORF">PGT21_004304</name>
</gene>
<dbReference type="EMBL" id="VSWC01000183">
    <property type="protein sequence ID" value="KAA1068868.1"/>
    <property type="molecule type" value="Genomic_DNA"/>
</dbReference>
<dbReference type="AlphaFoldDB" id="A0A5B0LYS4"/>
<protein>
    <submittedName>
        <fullName evidence="2">Uncharacterized protein</fullName>
    </submittedName>
</protein>
<accession>A0A5B0LYS4</accession>
<feature type="compositionally biased region" description="Polar residues" evidence="1">
    <location>
        <begin position="1"/>
        <end position="17"/>
    </location>
</feature>
<sequence>MNHPSQSGVFTFSTSDTAARPSHPLMSFESPPWFPCPSLLLRESRTLAPLREQQTISRSEAVLQRKKHRFLVDRVGFASENAMILRGMQLPPSEFRVPSRGWQ</sequence>
<name>A0A5B0LYS4_PUCGR</name>
<comment type="caution">
    <text evidence="2">The sequence shown here is derived from an EMBL/GenBank/DDBJ whole genome shotgun (WGS) entry which is preliminary data.</text>
</comment>
<keyword evidence="3" id="KW-1185">Reference proteome</keyword>
<evidence type="ECO:0000256" key="1">
    <source>
        <dbReference type="SAM" id="MobiDB-lite"/>
    </source>
</evidence>
<reference evidence="2 3" key="1">
    <citation type="submission" date="2019-05" db="EMBL/GenBank/DDBJ databases">
        <title>Emergence of the Ug99 lineage of the wheat stem rust pathogen through somatic hybridization.</title>
        <authorList>
            <person name="Li F."/>
            <person name="Upadhyaya N.M."/>
            <person name="Sperschneider J."/>
            <person name="Matny O."/>
            <person name="Nguyen-Phuc H."/>
            <person name="Mago R."/>
            <person name="Raley C."/>
            <person name="Miller M.E."/>
            <person name="Silverstein K.A.T."/>
            <person name="Henningsen E."/>
            <person name="Hirsch C.D."/>
            <person name="Visser B."/>
            <person name="Pretorius Z.A."/>
            <person name="Steffenson B.J."/>
            <person name="Schwessinger B."/>
            <person name="Dodds P.N."/>
            <person name="Figueroa M."/>
        </authorList>
    </citation>
    <scope>NUCLEOTIDE SEQUENCE [LARGE SCALE GENOMIC DNA]</scope>
    <source>
        <strain evidence="2">21-0</strain>
    </source>
</reference>
<dbReference type="Proteomes" id="UP000324748">
    <property type="component" value="Unassembled WGS sequence"/>
</dbReference>
<proteinExistence type="predicted"/>
<evidence type="ECO:0000313" key="2">
    <source>
        <dbReference type="EMBL" id="KAA1068868.1"/>
    </source>
</evidence>
<evidence type="ECO:0000313" key="3">
    <source>
        <dbReference type="Proteomes" id="UP000324748"/>
    </source>
</evidence>
<organism evidence="2 3">
    <name type="scientific">Puccinia graminis f. sp. tritici</name>
    <dbReference type="NCBI Taxonomy" id="56615"/>
    <lineage>
        <taxon>Eukaryota</taxon>
        <taxon>Fungi</taxon>
        <taxon>Dikarya</taxon>
        <taxon>Basidiomycota</taxon>
        <taxon>Pucciniomycotina</taxon>
        <taxon>Pucciniomycetes</taxon>
        <taxon>Pucciniales</taxon>
        <taxon>Pucciniaceae</taxon>
        <taxon>Puccinia</taxon>
    </lineage>
</organism>
<feature type="region of interest" description="Disordered" evidence="1">
    <location>
        <begin position="1"/>
        <end position="24"/>
    </location>
</feature>